<evidence type="ECO:0000256" key="5">
    <source>
        <dbReference type="ARBA" id="ARBA00022683"/>
    </source>
</evidence>
<dbReference type="AlphaFoldDB" id="A0A7G9GSY0"/>
<sequence length="165" mass="18381">MALFRKEKKIDIKNVNPYTLYAPVKGVLKPIELVDDMVFSSKMMGDGIAIEPIDGKIYSPVDGKISVVFPTGHVVGIESDSGMRVILHIGIDTVELNGEGFQSYVHVGDKVHAGSFIMKINLHTITKNYQATTMMVIENSEEFHFINKRMGEVEPGMQVLEVERV</sequence>
<dbReference type="FunFam" id="2.70.70.10:FF:000001">
    <property type="entry name" value="PTS system glucose-specific IIA component"/>
    <property type="match status" value="1"/>
</dbReference>
<dbReference type="InterPro" id="IPR050890">
    <property type="entry name" value="PTS_EIIA_component"/>
</dbReference>
<evidence type="ECO:0000259" key="7">
    <source>
        <dbReference type="PROSITE" id="PS51093"/>
    </source>
</evidence>
<dbReference type="Gene3D" id="2.70.70.10">
    <property type="entry name" value="Glucose Permease (Domain IIA)"/>
    <property type="match status" value="1"/>
</dbReference>
<evidence type="ECO:0000256" key="4">
    <source>
        <dbReference type="ARBA" id="ARBA00022679"/>
    </source>
</evidence>
<evidence type="ECO:0000313" key="9">
    <source>
        <dbReference type="Proteomes" id="UP000515856"/>
    </source>
</evidence>
<feature type="domain" description="PTS EIIA type-1" evidence="7">
    <location>
        <begin position="36"/>
        <end position="139"/>
    </location>
</feature>
<dbReference type="EMBL" id="CP060636">
    <property type="protein sequence ID" value="QNM13912.1"/>
    <property type="molecule type" value="Genomic_DNA"/>
</dbReference>
<evidence type="ECO:0000256" key="6">
    <source>
        <dbReference type="ARBA" id="ARBA00022777"/>
    </source>
</evidence>
<keyword evidence="4" id="KW-0808">Transferase</keyword>
<dbReference type="NCBIfam" id="TIGR00830">
    <property type="entry name" value="PTBA"/>
    <property type="match status" value="1"/>
</dbReference>
<name>A0A7G9GSY0_9FIRM</name>
<comment type="subcellular location">
    <subcellularLocation>
        <location evidence="1">Cytoplasm</location>
    </subcellularLocation>
</comment>
<dbReference type="PANTHER" id="PTHR45008">
    <property type="entry name" value="PTS SYSTEM GLUCOSE-SPECIFIC EIIA COMPONENT"/>
    <property type="match status" value="1"/>
</dbReference>
<evidence type="ECO:0000256" key="3">
    <source>
        <dbReference type="ARBA" id="ARBA00022597"/>
    </source>
</evidence>
<evidence type="ECO:0000313" key="8">
    <source>
        <dbReference type="EMBL" id="QNM13912.1"/>
    </source>
</evidence>
<keyword evidence="5" id="KW-0598">Phosphotransferase system</keyword>
<evidence type="ECO:0000256" key="2">
    <source>
        <dbReference type="ARBA" id="ARBA00022448"/>
    </source>
</evidence>
<protein>
    <submittedName>
        <fullName evidence="8">PTS glucose transporter subunit IIA</fullName>
    </submittedName>
</protein>
<dbReference type="Proteomes" id="UP000515856">
    <property type="component" value="Chromosome"/>
</dbReference>
<dbReference type="PROSITE" id="PS51093">
    <property type="entry name" value="PTS_EIIA_TYPE_1"/>
    <property type="match status" value="1"/>
</dbReference>
<keyword evidence="9" id="KW-1185">Reference proteome</keyword>
<dbReference type="InterPro" id="IPR011055">
    <property type="entry name" value="Dup_hybrid_motif"/>
</dbReference>
<dbReference type="Pfam" id="PF00358">
    <property type="entry name" value="PTS_EIIA_1"/>
    <property type="match status" value="1"/>
</dbReference>
<dbReference type="PANTHER" id="PTHR45008:SF1">
    <property type="entry name" value="PTS SYSTEM GLUCOSE-SPECIFIC EIIA COMPONENT"/>
    <property type="match status" value="1"/>
</dbReference>
<accession>A0A7G9GSY0</accession>
<keyword evidence="6" id="KW-0418">Kinase</keyword>
<dbReference type="GO" id="GO:0005737">
    <property type="term" value="C:cytoplasm"/>
    <property type="evidence" value="ECO:0007669"/>
    <property type="project" value="UniProtKB-SubCell"/>
</dbReference>
<gene>
    <name evidence="8" type="ORF">H9Q80_08235</name>
</gene>
<dbReference type="PROSITE" id="PS00371">
    <property type="entry name" value="PTS_EIIA_TYPE_1_HIS"/>
    <property type="match status" value="1"/>
</dbReference>
<evidence type="ECO:0000256" key="1">
    <source>
        <dbReference type="ARBA" id="ARBA00004496"/>
    </source>
</evidence>
<organism evidence="8 9">
    <name type="scientific">[Eubacterium] hominis</name>
    <dbReference type="NCBI Taxonomy" id="2764325"/>
    <lineage>
        <taxon>Bacteria</taxon>
        <taxon>Bacillati</taxon>
        <taxon>Bacillota</taxon>
        <taxon>Erysipelotrichia</taxon>
        <taxon>Erysipelotrichales</taxon>
        <taxon>Erysipelotrichaceae</taxon>
        <taxon>Amedibacillus</taxon>
    </lineage>
</organism>
<dbReference type="SUPFAM" id="SSF51261">
    <property type="entry name" value="Duplicated hybrid motif"/>
    <property type="match status" value="1"/>
</dbReference>
<dbReference type="InterPro" id="IPR001127">
    <property type="entry name" value="PTS_EIIA_1_perm"/>
</dbReference>
<keyword evidence="2" id="KW-0813">Transport</keyword>
<proteinExistence type="predicted"/>
<dbReference type="KEGG" id="ehn:H9Q80_08235"/>
<keyword evidence="3 8" id="KW-0762">Sugar transport</keyword>
<dbReference type="GO" id="GO:0009401">
    <property type="term" value="P:phosphoenolpyruvate-dependent sugar phosphotransferase system"/>
    <property type="evidence" value="ECO:0007669"/>
    <property type="project" value="UniProtKB-KW"/>
</dbReference>
<reference evidence="8 9" key="1">
    <citation type="submission" date="2020-08" db="EMBL/GenBank/DDBJ databases">
        <authorList>
            <person name="Liu C."/>
            <person name="Sun Q."/>
        </authorList>
    </citation>
    <scope>NUCLEOTIDE SEQUENCE [LARGE SCALE GENOMIC DNA]</scope>
    <source>
        <strain evidence="8 9">NSJ-61</strain>
    </source>
</reference>
<dbReference type="GO" id="GO:0016301">
    <property type="term" value="F:kinase activity"/>
    <property type="evidence" value="ECO:0007669"/>
    <property type="project" value="UniProtKB-KW"/>
</dbReference>
<dbReference type="RefSeq" id="WP_117451492.1">
    <property type="nucleotide sequence ID" value="NZ_CP060636.1"/>
</dbReference>